<proteinExistence type="predicted"/>
<dbReference type="PANTHER" id="PTHR12697">
    <property type="entry name" value="PBS LYASE HEAT-LIKE PROTEIN"/>
    <property type="match status" value="1"/>
</dbReference>
<dbReference type="PANTHER" id="PTHR12697:SF5">
    <property type="entry name" value="DEOXYHYPUSINE HYDROXYLASE"/>
    <property type="match status" value="1"/>
</dbReference>
<dbReference type="Proteomes" id="UP001596445">
    <property type="component" value="Unassembled WGS sequence"/>
</dbReference>
<dbReference type="RefSeq" id="WP_382186850.1">
    <property type="nucleotide sequence ID" value="NZ_JBHSZI010000001.1"/>
</dbReference>
<evidence type="ECO:0000313" key="2">
    <source>
        <dbReference type="EMBL" id="MFC7058134.1"/>
    </source>
</evidence>
<comment type="caution">
    <text evidence="2">The sequence shown here is derived from an EMBL/GenBank/DDBJ whole genome shotgun (WGS) entry which is preliminary data.</text>
</comment>
<organism evidence="2 3">
    <name type="scientific">Halovenus salina</name>
    <dbReference type="NCBI Taxonomy" id="1510225"/>
    <lineage>
        <taxon>Archaea</taxon>
        <taxon>Methanobacteriati</taxon>
        <taxon>Methanobacteriota</taxon>
        <taxon>Stenosarchaea group</taxon>
        <taxon>Halobacteria</taxon>
        <taxon>Halobacteriales</taxon>
        <taxon>Haloarculaceae</taxon>
        <taxon>Halovenus</taxon>
    </lineage>
</organism>
<feature type="compositionally biased region" description="Polar residues" evidence="1">
    <location>
        <begin position="89"/>
        <end position="100"/>
    </location>
</feature>
<dbReference type="SMART" id="SM00567">
    <property type="entry name" value="EZ_HEAT"/>
    <property type="match status" value="2"/>
</dbReference>
<dbReference type="EMBL" id="JBHSZI010000001">
    <property type="protein sequence ID" value="MFC7058134.1"/>
    <property type="molecule type" value="Genomic_DNA"/>
</dbReference>
<keyword evidence="3" id="KW-1185">Reference proteome</keyword>
<dbReference type="InterPro" id="IPR016024">
    <property type="entry name" value="ARM-type_fold"/>
</dbReference>
<dbReference type="Pfam" id="PF13646">
    <property type="entry name" value="HEAT_2"/>
    <property type="match status" value="1"/>
</dbReference>
<gene>
    <name evidence="2" type="ORF">ACFQQG_08035</name>
</gene>
<accession>A0ABD5W3D1</accession>
<name>A0ABD5W3D1_9EURY</name>
<dbReference type="Gene3D" id="1.25.10.10">
    <property type="entry name" value="Leucine-rich Repeat Variant"/>
    <property type="match status" value="1"/>
</dbReference>
<dbReference type="SUPFAM" id="SSF48371">
    <property type="entry name" value="ARM repeat"/>
    <property type="match status" value="1"/>
</dbReference>
<sequence length="150" mass="16378">MVEAFTDPDPRVRRRAVRSCGAIGDDRIVEALAERLTDPDTRVEKEAASALGAIGTAKALDALIPAARSGDSEVRQIAIDQLGQYGSLDPSQSCCAPSKTNRGRFAGLPSSRSSSSSFRHPRTRATRCGRRLLTGWRTYRRPMWSRNSST</sequence>
<dbReference type="InterPro" id="IPR011989">
    <property type="entry name" value="ARM-like"/>
</dbReference>
<evidence type="ECO:0000313" key="3">
    <source>
        <dbReference type="Proteomes" id="UP001596445"/>
    </source>
</evidence>
<dbReference type="InterPro" id="IPR004155">
    <property type="entry name" value="PBS_lyase_HEAT"/>
</dbReference>
<reference evidence="2 3" key="1">
    <citation type="journal article" date="2019" name="Int. J. Syst. Evol. Microbiol.">
        <title>The Global Catalogue of Microorganisms (GCM) 10K type strain sequencing project: providing services to taxonomists for standard genome sequencing and annotation.</title>
        <authorList>
            <consortium name="The Broad Institute Genomics Platform"/>
            <consortium name="The Broad Institute Genome Sequencing Center for Infectious Disease"/>
            <person name="Wu L."/>
            <person name="Ma J."/>
        </authorList>
    </citation>
    <scope>NUCLEOTIDE SEQUENCE [LARGE SCALE GENOMIC DNA]</scope>
    <source>
        <strain evidence="2 3">JCM 30072</strain>
    </source>
</reference>
<evidence type="ECO:0000256" key="1">
    <source>
        <dbReference type="SAM" id="MobiDB-lite"/>
    </source>
</evidence>
<protein>
    <submittedName>
        <fullName evidence="2">HEAT repeat domain-containing protein</fullName>
    </submittedName>
</protein>
<dbReference type="AlphaFoldDB" id="A0ABD5W3D1"/>
<feature type="region of interest" description="Disordered" evidence="1">
    <location>
        <begin position="89"/>
        <end position="124"/>
    </location>
</feature>